<dbReference type="GO" id="GO:0043023">
    <property type="term" value="F:ribosomal large subunit binding"/>
    <property type="evidence" value="ECO:0007669"/>
    <property type="project" value="TreeGrafter"/>
</dbReference>
<keyword evidence="2" id="KW-0678">Repressor</keyword>
<dbReference type="SUPFAM" id="SSF81301">
    <property type="entry name" value="Nucleotidyltransferase"/>
    <property type="match status" value="1"/>
</dbReference>
<evidence type="ECO:0000256" key="2">
    <source>
        <dbReference type="HAMAP-Rule" id="MF_01477"/>
    </source>
</evidence>
<proteinExistence type="inferred from homology"/>
<dbReference type="GO" id="GO:0042256">
    <property type="term" value="P:cytosolic ribosome assembly"/>
    <property type="evidence" value="ECO:0007669"/>
    <property type="project" value="UniProtKB-UniRule"/>
</dbReference>
<dbReference type="AlphaFoldDB" id="A0A212K4Z1"/>
<dbReference type="GO" id="GO:0005737">
    <property type="term" value="C:cytoplasm"/>
    <property type="evidence" value="ECO:0007669"/>
    <property type="project" value="UniProtKB-SubCell"/>
</dbReference>
<dbReference type="PANTHER" id="PTHR21043">
    <property type="entry name" value="IOJAP SUPERFAMILY ORTHOLOG"/>
    <property type="match status" value="1"/>
</dbReference>
<comment type="similarity">
    <text evidence="1 2">Belongs to the Iojap/RsfS family.</text>
</comment>
<sequence>MTPKEMALALAKALDNKKGIDIKVLETAELTTLADYFVICAATSTTQVKALSEECEKVMKENGEIPHHVEGHRGGSWILMDFSSVVVHIFMEDTRKFYDLERLWRDAAPVDLTGILVEN</sequence>
<dbReference type="GO" id="GO:0017148">
    <property type="term" value="P:negative regulation of translation"/>
    <property type="evidence" value="ECO:0007669"/>
    <property type="project" value="UniProtKB-UniRule"/>
</dbReference>
<dbReference type="EMBL" id="FLUN01000001">
    <property type="protein sequence ID" value="SBW06677.1"/>
    <property type="molecule type" value="Genomic_DNA"/>
</dbReference>
<dbReference type="HAMAP" id="MF_01477">
    <property type="entry name" value="Iojap_RsfS"/>
    <property type="match status" value="1"/>
</dbReference>
<name>A0A212K4Z1_9FIRM</name>
<organism evidence="3">
    <name type="scientific">uncultured Eubacteriales bacterium</name>
    <dbReference type="NCBI Taxonomy" id="172733"/>
    <lineage>
        <taxon>Bacteria</taxon>
        <taxon>Bacillati</taxon>
        <taxon>Bacillota</taxon>
        <taxon>Clostridia</taxon>
        <taxon>Eubacteriales</taxon>
        <taxon>environmental samples</taxon>
    </lineage>
</organism>
<keyword evidence="2" id="KW-0963">Cytoplasm</keyword>
<evidence type="ECO:0000313" key="3">
    <source>
        <dbReference type="EMBL" id="SBW06677.1"/>
    </source>
</evidence>
<gene>
    <name evidence="2" type="primary">rsfS</name>
    <name evidence="3" type="ORF">KL86CLO1_12193</name>
</gene>
<reference evidence="3" key="1">
    <citation type="submission" date="2016-04" db="EMBL/GenBank/DDBJ databases">
        <authorList>
            <person name="Evans L.H."/>
            <person name="Alamgir A."/>
            <person name="Owens N."/>
            <person name="Weber N.D."/>
            <person name="Virtaneva K."/>
            <person name="Barbian K."/>
            <person name="Babar A."/>
            <person name="Rosenke K."/>
        </authorList>
    </citation>
    <scope>NUCLEOTIDE SEQUENCE</scope>
    <source>
        <strain evidence="3">86</strain>
    </source>
</reference>
<dbReference type="Gene3D" id="3.30.460.10">
    <property type="entry name" value="Beta Polymerase, domain 2"/>
    <property type="match status" value="1"/>
</dbReference>
<dbReference type="InterPro" id="IPR043519">
    <property type="entry name" value="NT_sf"/>
</dbReference>
<comment type="subcellular location">
    <subcellularLocation>
        <location evidence="2">Cytoplasm</location>
    </subcellularLocation>
</comment>
<evidence type="ECO:0000256" key="1">
    <source>
        <dbReference type="ARBA" id="ARBA00010574"/>
    </source>
</evidence>
<dbReference type="NCBIfam" id="TIGR00090">
    <property type="entry name" value="rsfS_iojap_ybeB"/>
    <property type="match status" value="1"/>
</dbReference>
<comment type="subunit">
    <text evidence="2">Interacts with ribosomal protein uL14 (rplN).</text>
</comment>
<accession>A0A212K4Z1</accession>
<dbReference type="PANTHER" id="PTHR21043:SF0">
    <property type="entry name" value="MITOCHONDRIAL ASSEMBLY OF RIBOSOMAL LARGE SUBUNIT PROTEIN 1"/>
    <property type="match status" value="1"/>
</dbReference>
<dbReference type="Pfam" id="PF02410">
    <property type="entry name" value="RsfS"/>
    <property type="match status" value="1"/>
</dbReference>
<dbReference type="InterPro" id="IPR004394">
    <property type="entry name" value="Iojap/RsfS/C7orf30"/>
</dbReference>
<keyword evidence="2" id="KW-0810">Translation regulation</keyword>
<comment type="function">
    <text evidence="2">Functions as a ribosomal silencing factor. Interacts with ribosomal protein uL14 (rplN), blocking formation of intersubunit bridge B8. Prevents association of the 30S and 50S ribosomal subunits and the formation of functional ribosomes, thus repressing translation.</text>
</comment>
<dbReference type="GO" id="GO:0090071">
    <property type="term" value="P:negative regulation of ribosome biogenesis"/>
    <property type="evidence" value="ECO:0007669"/>
    <property type="project" value="UniProtKB-UniRule"/>
</dbReference>
<protein>
    <recommendedName>
        <fullName evidence="2">Ribosomal silencing factor RsfS</fullName>
    </recommendedName>
</protein>